<dbReference type="Gene3D" id="3.30.360.10">
    <property type="entry name" value="Dihydrodipicolinate Reductase, domain 2"/>
    <property type="match status" value="1"/>
</dbReference>
<dbReference type="RefSeq" id="WP_280759111.1">
    <property type="nucleotide sequence ID" value="NZ_JARXVC010000002.1"/>
</dbReference>
<gene>
    <name evidence="2" type="ORF">M2280_000939</name>
</gene>
<dbReference type="PANTHER" id="PTHR43796:SF2">
    <property type="entry name" value="CARBOXYNORSPERMIDINE SYNTHASE"/>
    <property type="match status" value="1"/>
</dbReference>
<comment type="caution">
    <text evidence="2">The sequence shown here is derived from an EMBL/GenBank/DDBJ whole genome shotgun (WGS) entry which is preliminary data.</text>
</comment>
<dbReference type="EC" id="1.4.1.18" evidence="2"/>
<dbReference type="Pfam" id="PF03435">
    <property type="entry name" value="Sacchrp_dh_NADP"/>
    <property type="match status" value="1"/>
</dbReference>
<reference evidence="2 3" key="1">
    <citation type="submission" date="2023-04" db="EMBL/GenBank/DDBJ databases">
        <title>Forest soil microbial communities from Buena Vista Peninsula, Colon Province, Panama.</title>
        <authorList>
            <person name="Bouskill N."/>
        </authorList>
    </citation>
    <scope>NUCLEOTIDE SEQUENCE [LARGE SCALE GENOMIC DNA]</scope>
    <source>
        <strain evidence="2 3">CFH S0262</strain>
    </source>
</reference>
<dbReference type="SUPFAM" id="SSF51735">
    <property type="entry name" value="NAD(P)-binding Rossmann-fold domains"/>
    <property type="match status" value="1"/>
</dbReference>
<dbReference type="PANTHER" id="PTHR43796">
    <property type="entry name" value="CARBOXYNORSPERMIDINE SYNTHASE"/>
    <property type="match status" value="1"/>
</dbReference>
<feature type="domain" description="Saccharopine dehydrogenase NADP binding" evidence="1">
    <location>
        <begin position="4"/>
        <end position="129"/>
    </location>
</feature>
<accession>A0ABT6M635</accession>
<dbReference type="EMBL" id="JARXVC010000002">
    <property type="protein sequence ID" value="MDH6279730.1"/>
    <property type="molecule type" value="Genomic_DNA"/>
</dbReference>
<keyword evidence="2" id="KW-0560">Oxidoreductase</keyword>
<proteinExistence type="predicted"/>
<dbReference type="GO" id="GO:0050303">
    <property type="term" value="F:lysine 6-dehydrogenase activity"/>
    <property type="evidence" value="ECO:0007669"/>
    <property type="project" value="UniProtKB-EC"/>
</dbReference>
<evidence type="ECO:0000313" key="3">
    <source>
        <dbReference type="Proteomes" id="UP001160334"/>
    </source>
</evidence>
<dbReference type="InterPro" id="IPR036291">
    <property type="entry name" value="NAD(P)-bd_dom_sf"/>
</dbReference>
<evidence type="ECO:0000313" key="2">
    <source>
        <dbReference type="EMBL" id="MDH6279730.1"/>
    </source>
</evidence>
<name>A0ABT6M635_9NOCA</name>
<dbReference type="Gene3D" id="3.40.50.720">
    <property type="entry name" value="NAD(P)-binding Rossmann-like Domain"/>
    <property type="match status" value="1"/>
</dbReference>
<keyword evidence="3" id="KW-1185">Reference proteome</keyword>
<protein>
    <submittedName>
        <fullName evidence="2">Lysine 6-dehydrogenase</fullName>
        <ecNumber evidence="2">1.4.1.18</ecNumber>
    </submittedName>
</protein>
<dbReference type="Proteomes" id="UP001160334">
    <property type="component" value="Unassembled WGS sequence"/>
</dbReference>
<sequence>MRVLALGGAGAMGTEAVRTAVTLPGVTEIVVADRDYSAADALARGLSNVGVRVSPRKVDVTDRLELYAALDGVDVVLNTVGPYYRFGLTVLRAAIETGTHYLDICDDWEPTLQMLDLDSEAAAAGVCAIVGMGASPGVSNLLAARAVRELDSVVDVYTAWPVEGPGAGKDDEAEAQLMGPDGQPSAAAVHWMQQISGTVAVVREGRIVQEPPLQAVSLSLPGGRRGTAYTVGHPEPVTLRRTLRPSGDSANLMLISPGTAAYLDVLRTDIDEGRLTNETAAADLASPSIRRGLRSMARAAKFKSPGALPSFFAAARGIKDGRRYTALARLADDTEDGTGLASLTSDMARATGIPLALGLSQIVDGTAVQAGVHPPDAVVDPDRFFHDLSVTVNGDGSGTSVVVELEQAAGAV</sequence>
<dbReference type="InterPro" id="IPR005097">
    <property type="entry name" value="Sacchrp_dh_NADP-bd"/>
</dbReference>
<organism evidence="2 3">
    <name type="scientific">Prescottella agglutinans</name>
    <dbReference type="NCBI Taxonomy" id="1644129"/>
    <lineage>
        <taxon>Bacteria</taxon>
        <taxon>Bacillati</taxon>
        <taxon>Actinomycetota</taxon>
        <taxon>Actinomycetes</taxon>
        <taxon>Mycobacteriales</taxon>
        <taxon>Nocardiaceae</taxon>
        <taxon>Prescottella</taxon>
    </lineage>
</organism>
<evidence type="ECO:0000259" key="1">
    <source>
        <dbReference type="Pfam" id="PF03435"/>
    </source>
</evidence>